<comment type="pathway">
    <text evidence="16">Pyrimidine metabolism; UMP biosynthesis via de novo pathway; (S)-dihydroorotate from bicarbonate: step 1/3.</text>
</comment>
<dbReference type="PATRIC" id="fig|1045004.4.peg.633"/>
<dbReference type="PROSITE" id="PS00866">
    <property type="entry name" value="CPSASE_1"/>
    <property type="match status" value="2"/>
</dbReference>
<feature type="binding site" evidence="16">
    <location>
        <position position="818"/>
    </location>
    <ligand>
        <name>ATP</name>
        <dbReference type="ChEBI" id="CHEBI:30616"/>
        <label>2</label>
    </ligand>
</feature>
<dbReference type="AlphaFoldDB" id="G9WJE0"/>
<evidence type="ECO:0000256" key="6">
    <source>
        <dbReference type="ARBA" id="ARBA00022605"/>
    </source>
</evidence>
<dbReference type="HOGENOM" id="CLU_000513_1_2_9"/>
<feature type="binding site" evidence="16">
    <location>
        <position position="744"/>
    </location>
    <ligand>
        <name>ATP</name>
        <dbReference type="ChEBI" id="CHEBI:30616"/>
        <label>2</label>
    </ligand>
</feature>
<dbReference type="InterPro" id="IPR013815">
    <property type="entry name" value="ATP_grasp_subdomain_1"/>
</dbReference>
<feature type="binding site" evidence="16">
    <location>
        <position position="242"/>
    </location>
    <ligand>
        <name>ATP</name>
        <dbReference type="ChEBI" id="CHEBI:30616"/>
        <label>1</label>
    </ligand>
</feature>
<organism evidence="18 19">
    <name type="scientific">Oenococcus kitaharae DSM 17330</name>
    <dbReference type="NCBI Taxonomy" id="1045004"/>
    <lineage>
        <taxon>Bacteria</taxon>
        <taxon>Bacillati</taxon>
        <taxon>Bacillota</taxon>
        <taxon>Bacilli</taxon>
        <taxon>Lactobacillales</taxon>
        <taxon>Lactobacillaceae</taxon>
        <taxon>Oenococcus</taxon>
    </lineage>
</organism>
<comment type="cofactor">
    <cofactor evidence="16">
        <name>Mg(2+)</name>
        <dbReference type="ChEBI" id="CHEBI:18420"/>
    </cofactor>
    <cofactor evidence="16">
        <name>Mn(2+)</name>
        <dbReference type="ChEBI" id="CHEBI:29035"/>
    </cofactor>
    <text evidence="16">Binds 4 Mg(2+) or Mn(2+) ions per subunit.</text>
</comment>
<dbReference type="SUPFAM" id="SSF56059">
    <property type="entry name" value="Glutathione synthetase ATP-binding domain-like"/>
    <property type="match status" value="2"/>
</dbReference>
<keyword evidence="5 16" id="KW-0436">Ligase</keyword>
<feature type="binding site" evidence="16">
    <location>
        <position position="832"/>
    </location>
    <ligand>
        <name>Mn(2+)</name>
        <dbReference type="ChEBI" id="CHEBI:29035"/>
        <label>4</label>
    </ligand>
</feature>
<feature type="binding site" evidence="16">
    <location>
        <position position="176"/>
    </location>
    <ligand>
        <name>ATP</name>
        <dbReference type="ChEBI" id="CHEBI:30616"/>
        <label>1</label>
    </ligand>
</feature>
<evidence type="ECO:0000256" key="2">
    <source>
        <dbReference type="ARBA" id="ARBA00005077"/>
    </source>
</evidence>
<dbReference type="Gene3D" id="3.30.470.20">
    <property type="entry name" value="ATP-grasp fold, B domain"/>
    <property type="match status" value="2"/>
</dbReference>
<dbReference type="EMBL" id="AFVZ01000001">
    <property type="protein sequence ID" value="EHN58746.1"/>
    <property type="molecule type" value="Genomic_DNA"/>
</dbReference>
<dbReference type="RefSeq" id="WP_007745233.1">
    <property type="nucleotide sequence ID" value="NZ_CM001398.1"/>
</dbReference>
<dbReference type="Pfam" id="PF02786">
    <property type="entry name" value="CPSase_L_D2"/>
    <property type="match status" value="2"/>
</dbReference>
<comment type="catalytic activity">
    <reaction evidence="15 16">
        <text>hydrogencarbonate + L-glutamine + 2 ATP + H2O = carbamoyl phosphate + L-glutamate + 2 ADP + phosphate + 2 H(+)</text>
        <dbReference type="Rhea" id="RHEA:18633"/>
        <dbReference type="ChEBI" id="CHEBI:15377"/>
        <dbReference type="ChEBI" id="CHEBI:15378"/>
        <dbReference type="ChEBI" id="CHEBI:17544"/>
        <dbReference type="ChEBI" id="CHEBI:29985"/>
        <dbReference type="ChEBI" id="CHEBI:30616"/>
        <dbReference type="ChEBI" id="CHEBI:43474"/>
        <dbReference type="ChEBI" id="CHEBI:58228"/>
        <dbReference type="ChEBI" id="CHEBI:58359"/>
        <dbReference type="ChEBI" id="CHEBI:456216"/>
        <dbReference type="EC" id="6.3.5.5"/>
    </reaction>
</comment>
<keyword evidence="19" id="KW-1185">Reference proteome</keyword>
<dbReference type="PANTHER" id="PTHR11405">
    <property type="entry name" value="CARBAMOYLTRANSFERASE FAMILY MEMBER"/>
    <property type="match status" value="1"/>
</dbReference>
<feature type="binding site" evidence="16">
    <location>
        <position position="284"/>
    </location>
    <ligand>
        <name>ATP</name>
        <dbReference type="ChEBI" id="CHEBI:30616"/>
        <label>1</label>
    </ligand>
</feature>
<feature type="binding site" evidence="16">
    <location>
        <position position="243"/>
    </location>
    <ligand>
        <name>ATP</name>
        <dbReference type="ChEBI" id="CHEBI:30616"/>
        <label>1</label>
    </ligand>
</feature>
<keyword evidence="11" id="KW-0460">Magnesium</keyword>
<dbReference type="FunFam" id="3.30.470.20:FF:000026">
    <property type="entry name" value="Carbamoyl-phosphate synthase large chain"/>
    <property type="match status" value="1"/>
</dbReference>
<dbReference type="Pfam" id="PF02787">
    <property type="entry name" value="CPSase_L_D3"/>
    <property type="match status" value="1"/>
</dbReference>
<dbReference type="Pfam" id="PF25596">
    <property type="entry name" value="CPSase_L_D1"/>
    <property type="match status" value="2"/>
</dbReference>
<evidence type="ECO:0000256" key="8">
    <source>
        <dbReference type="ARBA" id="ARBA00022737"/>
    </source>
</evidence>
<protein>
    <recommendedName>
        <fullName evidence="16">Carbamoyl phosphate synthase large chain</fullName>
        <ecNumber evidence="16">6.3.4.16</ecNumber>
        <ecNumber evidence="16">6.3.5.5</ecNumber>
    </recommendedName>
    <alternativeName>
        <fullName evidence="16">Carbamoyl phosphate synthetase ammonia chain</fullName>
    </alternativeName>
</protein>
<evidence type="ECO:0000313" key="19">
    <source>
        <dbReference type="Proteomes" id="UP000004959"/>
    </source>
</evidence>
<feature type="binding site" evidence="16">
    <location>
        <position position="830"/>
    </location>
    <ligand>
        <name>Mn(2+)</name>
        <dbReference type="ChEBI" id="CHEBI:29035"/>
        <label>3</label>
    </ligand>
</feature>
<dbReference type="InterPro" id="IPR016185">
    <property type="entry name" value="PreATP-grasp_dom_sf"/>
</dbReference>
<dbReference type="EC" id="6.3.4.16" evidence="16"/>
<dbReference type="InterPro" id="IPR058047">
    <property type="entry name" value="CPSase_preATP-grasp"/>
</dbReference>
<dbReference type="NCBIfam" id="NF003671">
    <property type="entry name" value="PRK05294.1"/>
    <property type="match status" value="1"/>
</dbReference>
<sequence>MSPKQAIKKILVIGSGPIIIGQAAEFDYSGTQASLALKESGYEVVLINSNPATIMTDPKTADHVYIEPLTLPAVKDVVRKEMPQAILATLGGQTALNLAKDLAEDGILDELGIEMLGTKLAAIEQAEDREKFKNLMAQLGEPTPPSQIARNLSQALAFADRQGYPLIIRPAYTLGGSGGGIANNETELRQIAAHGLAKSPVTEILVEASISGYKEIEFEVLRDADDQCLVVASMENFDPVGIHTGDSIVFSPVQTLSDHDYQSLRDAAFKIIRALKIQGGANVQLALDPHSQSYDIIEVNPRVSRSSALASKATGYPIAKLAAKLAVGWTLDQLLNPVTGQTKAAFEPALDYVVAKIPRWPFDKFTTADRQLGTQMKATGEVMAIGRNIETALMKAIRSLEIGALALDEVRFPDETSNQLLARLLPASDQRLFQLAELLRRGVDEKTLHDKTGIDSFFIEKIAHLVQLEQTLKSHPFDADLLKKAKETGFPDAAIARYWQSSAAKIRQFRTGLDLLPTYKMVDTAAGEFQAQTPYYYAVYEQENESAPLRNSVVVLGSGPICIGQGVEFDYATVQAVQAIQAAGYKAIVINSNPETVSTDFSMSDKLYFEPVTLEDVLNVVDLEKPLGVIVQFGGQTAINLAAPLQNAGVKLLGSSLQTIQQAEDRKAFSKLVTDLKLAEPTGQTVYSAQQAQAAAEQIGYPVLLRPSYVLGGSAMIIAHDDQELADYLSTAVLSLQHPLLIDAYLVGREAEVDVLSDGETVVVPGIMEQVEGAGVHSGDSISLYPCQNLSPAVQAQMLQAAIKLAHGLGTVGLMNVQFVVKDEQVYIIEANPRASRTVPFISKATATPLADLATQVILGRKLKDLGFHTGLLPVGPLVYAKAPVFSFSKLSGVDALLGPEMKSTGEVMGVADTVNGALDKAFVAAGYPLLRQGSSVLLVGQTLNQDFLSLVEDLTKLGLAVWADAKSCEFLQAHHLLVEHWDNTKNSLSACGIKLLLSSKSQSAAMKDLRHQAVEQAAIVMTSFKTAQAYVSVLKTQQPQPNEMVVYEQAADREAVAHE</sequence>
<feature type="binding site" evidence="16">
    <location>
        <position position="169"/>
    </location>
    <ligand>
        <name>ATP</name>
        <dbReference type="ChEBI" id="CHEBI:30616"/>
        <label>1</label>
    </ligand>
</feature>
<dbReference type="EC" id="6.3.5.5" evidence="16"/>
<comment type="pathway">
    <text evidence="2 16">Amino-acid biosynthesis; L-arginine biosynthesis; carbamoyl phosphate from bicarbonate: step 1/1.</text>
</comment>
<gene>
    <name evidence="16" type="primary">carB</name>
    <name evidence="18" type="ORF">OKIT_0633</name>
</gene>
<keyword evidence="4 16" id="KW-0055">Arginine biosynthesis</keyword>
<dbReference type="SUPFAM" id="SSF48108">
    <property type="entry name" value="Carbamoyl phosphate synthetase, large subunit connection domain"/>
    <property type="match status" value="1"/>
</dbReference>
<feature type="binding site" evidence="16">
    <location>
        <position position="818"/>
    </location>
    <ligand>
        <name>Mg(2+)</name>
        <dbReference type="ChEBI" id="CHEBI:18420"/>
        <label>3</label>
    </ligand>
</feature>
<dbReference type="GO" id="GO:0046872">
    <property type="term" value="F:metal ion binding"/>
    <property type="evidence" value="ECO:0007669"/>
    <property type="project" value="UniProtKB-KW"/>
</dbReference>
<dbReference type="InterPro" id="IPR006275">
    <property type="entry name" value="CPSase_lsu"/>
</dbReference>
<dbReference type="GO" id="GO:0004088">
    <property type="term" value="F:carbamoyl-phosphate synthase (glutamine-hydrolyzing) activity"/>
    <property type="evidence" value="ECO:0007669"/>
    <property type="project" value="UniProtKB-UniRule"/>
</dbReference>
<dbReference type="GO" id="GO:0044205">
    <property type="term" value="P:'de novo' UMP biosynthetic process"/>
    <property type="evidence" value="ECO:0007669"/>
    <property type="project" value="UniProtKB-UniRule"/>
</dbReference>
<evidence type="ECO:0000256" key="5">
    <source>
        <dbReference type="ARBA" id="ARBA00022598"/>
    </source>
</evidence>
<comment type="function">
    <text evidence="16">Large subunit of the glutamine-dependent carbamoyl phosphate synthetase (CPSase). CPSase catalyzes the formation of carbamoyl phosphate from the ammonia moiety of glutamine, carbonate, and phosphate donated by ATP, constituting the first step of 2 biosynthetic pathways, one leading to arginine and/or urea and the other to pyrimidine nucleotides. The large subunit (synthetase) binds the substrates ammonia (free or transferred from glutamine from the small subunit), hydrogencarbonate and ATP and carries out an ATP-coupled ligase reaction, activating hydrogencarbonate by forming carboxy phosphate which reacts with ammonia to form carbamoyl phosphate.</text>
</comment>
<dbReference type="UniPathway" id="UPA00068">
    <property type="reaction ID" value="UER00171"/>
</dbReference>
<dbReference type="PRINTS" id="PR00098">
    <property type="entry name" value="CPSASE"/>
</dbReference>
<feature type="binding site" evidence="16">
    <location>
        <position position="830"/>
    </location>
    <ligand>
        <name>Mg(2+)</name>
        <dbReference type="ChEBI" id="CHEBI:18420"/>
        <label>4</label>
    </ligand>
</feature>
<keyword evidence="7" id="KW-0479">Metal-binding</keyword>
<dbReference type="FunFam" id="3.30.470.20:FF:000001">
    <property type="entry name" value="Carbamoyl-phosphate synthase large chain"/>
    <property type="match status" value="1"/>
</dbReference>
<dbReference type="PROSITE" id="PS00867">
    <property type="entry name" value="CPSASE_2"/>
    <property type="match status" value="2"/>
</dbReference>
<dbReference type="FunFam" id="3.40.50.20:FF:000001">
    <property type="entry name" value="Carbamoyl-phosphate synthase large chain"/>
    <property type="match status" value="2"/>
</dbReference>
<dbReference type="InterPro" id="IPR036897">
    <property type="entry name" value="CarbamoylP_synth_lsu_oligo_sf"/>
</dbReference>
<dbReference type="HAMAP" id="MF_01210_B">
    <property type="entry name" value="CPSase_L_chain_B"/>
    <property type="match status" value="1"/>
</dbReference>
<dbReference type="SUPFAM" id="SSF52440">
    <property type="entry name" value="PreATP-grasp domain"/>
    <property type="match status" value="2"/>
</dbReference>
<feature type="binding site" evidence="16">
    <location>
        <position position="830"/>
    </location>
    <ligand>
        <name>Mn(2+)</name>
        <dbReference type="ChEBI" id="CHEBI:29035"/>
        <label>4</label>
    </ligand>
</feature>
<evidence type="ECO:0000256" key="10">
    <source>
        <dbReference type="ARBA" id="ARBA00022840"/>
    </source>
</evidence>
<dbReference type="GO" id="GO:0005737">
    <property type="term" value="C:cytoplasm"/>
    <property type="evidence" value="ECO:0007669"/>
    <property type="project" value="TreeGrafter"/>
</dbReference>
<dbReference type="Proteomes" id="UP000004959">
    <property type="component" value="Chromosome"/>
</dbReference>
<feature type="binding site" evidence="16">
    <location>
        <position position="300"/>
    </location>
    <ligand>
        <name>Mg(2+)</name>
        <dbReference type="ChEBI" id="CHEBI:18420"/>
        <label>2</label>
    </ligand>
</feature>
<feature type="binding site" evidence="16">
    <location>
        <position position="284"/>
    </location>
    <ligand>
        <name>Mg(2+)</name>
        <dbReference type="ChEBI" id="CHEBI:18420"/>
        <label>1</label>
    </ligand>
</feature>
<feature type="region of interest" description="Allosteric domain" evidence="16">
    <location>
        <begin position="928"/>
        <end position="1060"/>
    </location>
</feature>
<feature type="binding site" evidence="16">
    <location>
        <position position="830"/>
    </location>
    <ligand>
        <name>Mg(2+)</name>
        <dbReference type="ChEBI" id="CHEBI:18420"/>
        <label>3</label>
    </ligand>
</feature>
<reference evidence="18 19" key="1">
    <citation type="journal article" date="2012" name="PLoS ONE">
        <title>Functional divergence in the genus oenococcus as predicted by genome sequencing of the newly-described species, Oenococcus kitaharae.</title>
        <authorList>
            <person name="Borneman A.R."/>
            <person name="McCarthy J.M."/>
            <person name="Chambers P.J."/>
            <person name="Bartowsky E.J."/>
        </authorList>
    </citation>
    <scope>NUCLEOTIDE SEQUENCE [LARGE SCALE GENOMIC DNA]</scope>
    <source>
        <strain evidence="19">DSM17330</strain>
    </source>
</reference>
<dbReference type="Gene3D" id="3.30.1490.20">
    <property type="entry name" value="ATP-grasp fold, A domain"/>
    <property type="match status" value="1"/>
</dbReference>
<dbReference type="Gene3D" id="3.40.50.20">
    <property type="match status" value="2"/>
</dbReference>
<feature type="binding site" evidence="16">
    <location>
        <position position="241"/>
    </location>
    <ligand>
        <name>ATP</name>
        <dbReference type="ChEBI" id="CHEBI:30616"/>
        <label>1</label>
    </ligand>
</feature>
<comment type="caution">
    <text evidence="18">The sequence shown here is derived from an EMBL/GenBank/DDBJ whole genome shotgun (WGS) entry which is preliminary data.</text>
</comment>
<feature type="binding site" evidence="16">
    <location>
        <position position="175"/>
    </location>
    <ligand>
        <name>ATP</name>
        <dbReference type="ChEBI" id="CHEBI:30616"/>
        <label>1</label>
    </ligand>
</feature>
<feature type="binding site" evidence="16">
    <location>
        <position position="215"/>
    </location>
    <ligand>
        <name>ATP</name>
        <dbReference type="ChEBI" id="CHEBI:30616"/>
        <label>1</label>
    </ligand>
</feature>
<feature type="region of interest" description="Carboxyphosphate synthetic domain" evidence="16">
    <location>
        <begin position="1"/>
        <end position="401"/>
    </location>
</feature>
<evidence type="ECO:0000256" key="12">
    <source>
        <dbReference type="ARBA" id="ARBA00022975"/>
    </source>
</evidence>
<comment type="catalytic activity">
    <reaction evidence="14 16">
        <text>hydrogencarbonate + NH4(+) + 2 ATP = carbamoyl phosphate + 2 ADP + phosphate + 2 H(+)</text>
        <dbReference type="Rhea" id="RHEA:18029"/>
        <dbReference type="ChEBI" id="CHEBI:15378"/>
        <dbReference type="ChEBI" id="CHEBI:17544"/>
        <dbReference type="ChEBI" id="CHEBI:28938"/>
        <dbReference type="ChEBI" id="CHEBI:30616"/>
        <dbReference type="ChEBI" id="CHEBI:43474"/>
        <dbReference type="ChEBI" id="CHEBI:58228"/>
        <dbReference type="ChEBI" id="CHEBI:456216"/>
        <dbReference type="EC" id="6.3.4.16"/>
    </reaction>
</comment>
<feature type="binding site" evidence="16">
    <location>
        <position position="818"/>
    </location>
    <ligand>
        <name>Mn(2+)</name>
        <dbReference type="ChEBI" id="CHEBI:29035"/>
        <label>3</label>
    </ligand>
</feature>
<feature type="binding site" evidence="16">
    <location>
        <position position="210"/>
    </location>
    <ligand>
        <name>ATP</name>
        <dbReference type="ChEBI" id="CHEBI:30616"/>
        <label>1</label>
    </ligand>
</feature>
<feature type="binding site" evidence="16">
    <location>
        <position position="298"/>
    </location>
    <ligand>
        <name>ATP</name>
        <dbReference type="ChEBI" id="CHEBI:30616"/>
        <label>1</label>
    </ligand>
</feature>
<comment type="similarity">
    <text evidence="3 16">Belongs to the CarB family.</text>
</comment>
<evidence type="ECO:0000256" key="14">
    <source>
        <dbReference type="ARBA" id="ARBA00047359"/>
    </source>
</evidence>
<keyword evidence="8 16" id="KW-0677">Repeat</keyword>
<feature type="binding site" evidence="16">
    <location>
        <position position="830"/>
    </location>
    <ligand>
        <name>ATP</name>
        <dbReference type="ChEBI" id="CHEBI:30616"/>
        <label>2</label>
    </ligand>
</feature>
<feature type="binding site" evidence="16">
    <location>
        <position position="300"/>
    </location>
    <ligand>
        <name>Mn(2+)</name>
        <dbReference type="ChEBI" id="CHEBI:29035"/>
        <label>2</label>
    </ligand>
</feature>
<feature type="binding site" evidence="16">
    <location>
        <position position="750"/>
    </location>
    <ligand>
        <name>ATP</name>
        <dbReference type="ChEBI" id="CHEBI:30616"/>
        <label>2</label>
    </ligand>
</feature>
<evidence type="ECO:0000259" key="17">
    <source>
        <dbReference type="PROSITE" id="PS50975"/>
    </source>
</evidence>
<dbReference type="PANTHER" id="PTHR11405:SF53">
    <property type="entry name" value="CARBAMOYL-PHOSPHATE SYNTHASE [AMMONIA], MITOCHONDRIAL"/>
    <property type="match status" value="1"/>
</dbReference>
<feature type="binding site" evidence="16">
    <location>
        <position position="706"/>
    </location>
    <ligand>
        <name>ATP</name>
        <dbReference type="ChEBI" id="CHEBI:30616"/>
        <label>2</label>
    </ligand>
</feature>
<comment type="cofactor">
    <cofactor evidence="1">
        <name>Mn(2+)</name>
        <dbReference type="ChEBI" id="CHEBI:29035"/>
    </cofactor>
</comment>
<dbReference type="SMART" id="SM01096">
    <property type="entry name" value="CPSase_L_D3"/>
    <property type="match status" value="1"/>
</dbReference>
<feature type="binding site" evidence="16">
    <location>
        <position position="832"/>
    </location>
    <ligand>
        <name>Mg(2+)</name>
        <dbReference type="ChEBI" id="CHEBI:18420"/>
        <label>4</label>
    </ligand>
</feature>
<keyword evidence="12 16" id="KW-0665">Pyrimidine biosynthesis</keyword>
<feature type="binding site" evidence="16">
    <location>
        <position position="777"/>
    </location>
    <ligand>
        <name>ATP</name>
        <dbReference type="ChEBI" id="CHEBI:30616"/>
        <label>2</label>
    </ligand>
</feature>
<dbReference type="InterPro" id="IPR005479">
    <property type="entry name" value="CPAse_ATP-bd"/>
</dbReference>
<dbReference type="GO" id="GO:0005524">
    <property type="term" value="F:ATP binding"/>
    <property type="evidence" value="ECO:0007669"/>
    <property type="project" value="UniProtKB-UniRule"/>
</dbReference>
<name>G9WJE0_9LACO</name>
<dbReference type="GO" id="GO:0006526">
    <property type="term" value="P:L-arginine biosynthetic process"/>
    <property type="evidence" value="ECO:0007669"/>
    <property type="project" value="UniProtKB-UniRule"/>
</dbReference>
<comment type="subunit">
    <text evidence="16">Composed of two chains; the small (or glutamine) chain promotes the hydrolysis of glutamine to ammonia, which is used by the large (or ammonia) chain to synthesize carbamoyl phosphate. Tetramer of heterodimers (alpha,beta)4.</text>
</comment>
<feature type="binding site" evidence="16">
    <location>
        <position position="746"/>
    </location>
    <ligand>
        <name>ATP</name>
        <dbReference type="ChEBI" id="CHEBI:30616"/>
        <label>2</label>
    </ligand>
</feature>
<accession>G9WJE0</accession>
<proteinExistence type="inferred from homology"/>
<dbReference type="InterPro" id="IPR011761">
    <property type="entry name" value="ATP-grasp"/>
</dbReference>
<evidence type="ECO:0000256" key="7">
    <source>
        <dbReference type="ARBA" id="ARBA00022723"/>
    </source>
</evidence>
<feature type="domain" description="ATP-grasp" evidence="17">
    <location>
        <begin position="133"/>
        <end position="327"/>
    </location>
</feature>
<feature type="domain" description="ATP-grasp" evidence="17">
    <location>
        <begin position="670"/>
        <end position="859"/>
    </location>
</feature>
<evidence type="ECO:0000256" key="15">
    <source>
        <dbReference type="ARBA" id="ARBA00048816"/>
    </source>
</evidence>
<feature type="binding site" evidence="16">
    <location>
        <position position="298"/>
    </location>
    <ligand>
        <name>Mn(2+)</name>
        <dbReference type="ChEBI" id="CHEBI:29035"/>
        <label>1</label>
    </ligand>
</feature>
<keyword evidence="10 16" id="KW-0067">ATP-binding</keyword>
<evidence type="ECO:0000256" key="9">
    <source>
        <dbReference type="ARBA" id="ARBA00022741"/>
    </source>
</evidence>
<dbReference type="Gene3D" id="1.10.1030.10">
    <property type="entry name" value="Carbamoyl-phosphate synthetase, large subunit oligomerisation domain"/>
    <property type="match status" value="1"/>
</dbReference>
<evidence type="ECO:0000256" key="11">
    <source>
        <dbReference type="ARBA" id="ARBA00022842"/>
    </source>
</evidence>
<dbReference type="PROSITE" id="PS50975">
    <property type="entry name" value="ATP_GRASP"/>
    <property type="match status" value="2"/>
</dbReference>
<comment type="caution">
    <text evidence="16">Lacks conserved residue(s) required for the propagation of feature annotation.</text>
</comment>
<feature type="binding site" evidence="16">
    <location>
        <position position="129"/>
    </location>
    <ligand>
        <name>ATP</name>
        <dbReference type="ChEBI" id="CHEBI:30616"/>
        <label>1</label>
    </ligand>
</feature>
<dbReference type="eggNOG" id="COG0458">
    <property type="taxonomic scope" value="Bacteria"/>
</dbReference>
<feature type="binding site" evidence="16">
    <location>
        <position position="778"/>
    </location>
    <ligand>
        <name>ATP</name>
        <dbReference type="ChEBI" id="CHEBI:30616"/>
        <label>2</label>
    </ligand>
</feature>
<dbReference type="InterPro" id="IPR005480">
    <property type="entry name" value="CPSase_lsu_oligo"/>
</dbReference>
<dbReference type="OrthoDB" id="9804197at2"/>
<evidence type="ECO:0000256" key="1">
    <source>
        <dbReference type="ARBA" id="ARBA00001936"/>
    </source>
</evidence>
<dbReference type="NCBIfam" id="TIGR01369">
    <property type="entry name" value="CPSaseII_lrg"/>
    <property type="match status" value="1"/>
</dbReference>
<evidence type="ECO:0000256" key="3">
    <source>
        <dbReference type="ARBA" id="ARBA00009799"/>
    </source>
</evidence>
<dbReference type="GO" id="GO:0004087">
    <property type="term" value="F:carbamoyl-phosphate synthase (ammonia) activity"/>
    <property type="evidence" value="ECO:0007669"/>
    <property type="project" value="UniProtKB-EC"/>
</dbReference>
<feature type="binding site" evidence="16">
    <location>
        <position position="298"/>
    </location>
    <ligand>
        <name>Mg(2+)</name>
        <dbReference type="ChEBI" id="CHEBI:18420"/>
        <label>2</label>
    </ligand>
</feature>
<dbReference type="GO" id="GO:0006541">
    <property type="term" value="P:glutamine metabolic process"/>
    <property type="evidence" value="ECO:0007669"/>
    <property type="project" value="TreeGrafter"/>
</dbReference>
<evidence type="ECO:0000313" key="18">
    <source>
        <dbReference type="EMBL" id="EHN58746.1"/>
    </source>
</evidence>
<keyword evidence="9 16" id="KW-0547">Nucleotide-binding</keyword>
<evidence type="ECO:0000256" key="16">
    <source>
        <dbReference type="HAMAP-Rule" id="MF_01210"/>
    </source>
</evidence>
<keyword evidence="6 16" id="KW-0028">Amino-acid biosynthesis</keyword>
<feature type="binding site" evidence="16">
    <location>
        <position position="284"/>
    </location>
    <ligand>
        <name>Mn(2+)</name>
        <dbReference type="ChEBI" id="CHEBI:29035"/>
        <label>1</label>
    </ligand>
</feature>
<keyword evidence="13" id="KW-0464">Manganese</keyword>
<feature type="binding site" evidence="16">
    <location>
        <position position="776"/>
    </location>
    <ligand>
        <name>ATP</name>
        <dbReference type="ChEBI" id="CHEBI:30616"/>
        <label>2</label>
    </ligand>
</feature>
<comment type="domain">
    <text evidence="16">The large subunit is composed of 2 ATP-grasp domains that are involved in binding the 2 ATP molecules needed for carbamoyl phosphate synthesis. The N-terminal ATP-grasp domain (referred to as the carboxyphosphate synthetic component) catalyzes the ATP-dependent phosphorylation of hydrogencarbonate to carboxyphosphate and the subsequent nucleophilic attack by ammonia to form a carbamate intermediate. The C-terminal ATP-grasp domain (referred to as the carbamoyl phosphate synthetic component) then catalyzes the phosphorylation of carbamate with the second ATP to form the end product carbamoyl phosphate. The reactive and unstable enzyme intermediates are sequentially channeled from one active site to the next through the interior of the protein over a distance of at least 96 A.</text>
</comment>
<evidence type="ECO:0000256" key="4">
    <source>
        <dbReference type="ARBA" id="ARBA00022571"/>
    </source>
</evidence>
<dbReference type="UniPathway" id="UPA00070">
    <property type="reaction ID" value="UER00115"/>
</dbReference>
<feature type="binding site" evidence="16">
    <location>
        <position position="298"/>
    </location>
    <ligand>
        <name>Mg(2+)</name>
        <dbReference type="ChEBI" id="CHEBI:18420"/>
        <label>1</label>
    </ligand>
</feature>
<dbReference type="FunFam" id="1.10.1030.10:FF:000002">
    <property type="entry name" value="Carbamoyl-phosphate synthase large chain"/>
    <property type="match status" value="1"/>
</dbReference>
<feature type="binding site" evidence="16">
    <location>
        <position position="298"/>
    </location>
    <ligand>
        <name>Mn(2+)</name>
        <dbReference type="ChEBI" id="CHEBI:29035"/>
        <label>2</label>
    </ligand>
</feature>
<evidence type="ECO:0000256" key="13">
    <source>
        <dbReference type="ARBA" id="ARBA00023211"/>
    </source>
</evidence>
<dbReference type="InterPro" id="IPR005483">
    <property type="entry name" value="CPSase_dom"/>
</dbReference>
<dbReference type="NCBIfam" id="NF009455">
    <property type="entry name" value="PRK12815.1"/>
    <property type="match status" value="1"/>
</dbReference>
<feature type="binding site" evidence="16">
    <location>
        <position position="775"/>
    </location>
    <ligand>
        <name>ATP</name>
        <dbReference type="ChEBI" id="CHEBI:30616"/>
        <label>2</label>
    </ligand>
</feature>